<dbReference type="NCBIfam" id="TIGR00087">
    <property type="entry name" value="surE"/>
    <property type="match status" value="2"/>
</dbReference>
<dbReference type="EMBL" id="KE343794">
    <property type="protein sequence ID" value="EXB41282.1"/>
    <property type="molecule type" value="Genomic_DNA"/>
</dbReference>
<dbReference type="AlphaFoldDB" id="W9QM47"/>
<dbReference type="GO" id="GO:0005829">
    <property type="term" value="C:cytosol"/>
    <property type="evidence" value="ECO:0007669"/>
    <property type="project" value="TreeGrafter"/>
</dbReference>
<keyword evidence="2" id="KW-0479">Metal-binding</keyword>
<accession>W9QM47</accession>
<organism evidence="5 6">
    <name type="scientific">Morus notabilis</name>
    <dbReference type="NCBI Taxonomy" id="981085"/>
    <lineage>
        <taxon>Eukaryota</taxon>
        <taxon>Viridiplantae</taxon>
        <taxon>Streptophyta</taxon>
        <taxon>Embryophyta</taxon>
        <taxon>Tracheophyta</taxon>
        <taxon>Spermatophyta</taxon>
        <taxon>Magnoliopsida</taxon>
        <taxon>eudicotyledons</taxon>
        <taxon>Gunneridae</taxon>
        <taxon>Pentapetalae</taxon>
        <taxon>rosids</taxon>
        <taxon>fabids</taxon>
        <taxon>Rosales</taxon>
        <taxon>Moraceae</taxon>
        <taxon>Moreae</taxon>
        <taxon>Morus</taxon>
    </lineage>
</organism>
<dbReference type="InterPro" id="IPR036523">
    <property type="entry name" value="SurE-like_sf"/>
</dbReference>
<dbReference type="InterPro" id="IPR002828">
    <property type="entry name" value="SurE-like_Pase/nucleotidase"/>
</dbReference>
<proteinExistence type="inferred from homology"/>
<dbReference type="PANTHER" id="PTHR30457:SF0">
    <property type="entry name" value="PHOSPHATASE, PUTATIVE (AFU_ORTHOLOGUE AFUA_4G01070)-RELATED"/>
    <property type="match status" value="1"/>
</dbReference>
<dbReference type="GO" id="GO:0046872">
    <property type="term" value="F:metal ion binding"/>
    <property type="evidence" value="ECO:0007669"/>
    <property type="project" value="UniProtKB-KW"/>
</dbReference>
<dbReference type="InterPro" id="IPR030048">
    <property type="entry name" value="SurE"/>
</dbReference>
<gene>
    <name evidence="5" type="ORF">L484_004452</name>
</gene>
<dbReference type="Proteomes" id="UP000030645">
    <property type="component" value="Unassembled WGS sequence"/>
</dbReference>
<dbReference type="GO" id="GO:0008252">
    <property type="term" value="F:nucleotidase activity"/>
    <property type="evidence" value="ECO:0007669"/>
    <property type="project" value="InterPro"/>
</dbReference>
<evidence type="ECO:0000313" key="6">
    <source>
        <dbReference type="Proteomes" id="UP000030645"/>
    </source>
</evidence>
<dbReference type="PANTHER" id="PTHR30457">
    <property type="entry name" value="5'-NUCLEOTIDASE SURE"/>
    <property type="match status" value="1"/>
</dbReference>
<reference evidence="6" key="1">
    <citation type="submission" date="2013-01" db="EMBL/GenBank/DDBJ databases">
        <title>Draft Genome Sequence of a Mulberry Tree, Morus notabilis C.K. Schneid.</title>
        <authorList>
            <person name="He N."/>
            <person name="Zhao S."/>
        </authorList>
    </citation>
    <scope>NUCLEOTIDE SEQUENCE</scope>
</reference>
<dbReference type="eggNOG" id="ENOG502QUQI">
    <property type="taxonomic scope" value="Eukaryota"/>
</dbReference>
<dbReference type="Gene3D" id="3.40.1210.10">
    <property type="entry name" value="Survival protein SurE-like phosphatase/nucleotidase"/>
    <property type="match status" value="2"/>
</dbReference>
<feature type="domain" description="Survival protein SurE-like phosphatase/nucleotidase" evidence="4">
    <location>
        <begin position="281"/>
        <end position="472"/>
    </location>
</feature>
<dbReference type="SUPFAM" id="SSF64167">
    <property type="entry name" value="SurE-like"/>
    <property type="match status" value="2"/>
</dbReference>
<feature type="domain" description="Survival protein SurE-like phosphatase/nucleotidase" evidence="4">
    <location>
        <begin position="14"/>
        <end position="198"/>
    </location>
</feature>
<name>W9QM47_9ROSA</name>
<sequence length="560" mass="59934">MENGGLSSGNKPTIMVTNDDGIDAPGLRALVHVLVSTDLYVVRVCAPDSEQSAVSHHSTYRHPISVKQVEIQGATAFAVSGTPADCASLGVSEVLFPSVPDLVISGINQGNNCGYNIIYSGTVAGAREAFLDGVPSISVSYDWKPDKSHVNDFTLSAEACLPIINAILMDIKNRTYPRGCFLNIDFPVNVGNHKLTGTLMADNDDDTDKKSLKEGYVAEEDVGTSGESPPSMLLSDWPATVFSDCPPPPILLPISSPLQFSFLCISEMENGSLSSTNKPAIMVTNDDGINAPGLRALVHALVSTDLYVVQVCAPDSNKSAVSHSITYRHPLVVKQVEIQGATAFAVSGTPADCASLGVSKALFPSIPDLVVSGINEGSNLGCNIVYSGTVAGAREAFLDGIPSVSLSHDWIPGKSHVDDFTHSAKACLPILSAILTDIKNQTYKHECFLNVAFPTDIAICKGYKLTKQGKTKARLGWRQVTSEIERANLLSSSPEENYIPTKHLVFRKEMKSLQADDDEDDDTDKKALREGYITLTPLGALSRADGGCHAYFKNWLPNCS</sequence>
<evidence type="ECO:0000256" key="3">
    <source>
        <dbReference type="ARBA" id="ARBA00022801"/>
    </source>
</evidence>
<comment type="similarity">
    <text evidence="1">Belongs to the SurE nucleotidase family.</text>
</comment>
<evidence type="ECO:0000259" key="4">
    <source>
        <dbReference type="Pfam" id="PF01975"/>
    </source>
</evidence>
<protein>
    <submittedName>
        <fullName evidence="5">5'-nucleotidase surE</fullName>
    </submittedName>
</protein>
<evidence type="ECO:0000256" key="2">
    <source>
        <dbReference type="ARBA" id="ARBA00022723"/>
    </source>
</evidence>
<dbReference type="Pfam" id="PF01975">
    <property type="entry name" value="SurE"/>
    <property type="match status" value="2"/>
</dbReference>
<evidence type="ECO:0000313" key="5">
    <source>
        <dbReference type="EMBL" id="EXB41282.1"/>
    </source>
</evidence>
<dbReference type="HAMAP" id="MF_00060">
    <property type="entry name" value="SurE"/>
    <property type="match status" value="2"/>
</dbReference>
<keyword evidence="6" id="KW-1185">Reference proteome</keyword>
<evidence type="ECO:0000256" key="1">
    <source>
        <dbReference type="ARBA" id="ARBA00011062"/>
    </source>
</evidence>
<keyword evidence="3" id="KW-0378">Hydrolase</keyword>